<dbReference type="eggNOG" id="KOG2772">
    <property type="taxonomic scope" value="Eukaryota"/>
</dbReference>
<protein>
    <submittedName>
        <fullName evidence="2">Transaldolase</fullName>
    </submittedName>
</protein>
<dbReference type="GeneID" id="27421797"/>
<dbReference type="Gene3D" id="3.20.20.70">
    <property type="entry name" value="Aldolase class I"/>
    <property type="match status" value="1"/>
</dbReference>
<dbReference type="HOGENOM" id="CLU_047470_1_1_1"/>
<evidence type="ECO:0000313" key="2">
    <source>
        <dbReference type="EMBL" id="EST04884.1"/>
    </source>
</evidence>
<dbReference type="PANTHER" id="PTHR10683:SF39">
    <property type="entry name" value="TRANSALDOLASE"/>
    <property type="match status" value="1"/>
</dbReference>
<dbReference type="GO" id="GO:0009052">
    <property type="term" value="P:pentose-phosphate shunt, non-oxidative branch"/>
    <property type="evidence" value="ECO:0007669"/>
    <property type="project" value="TreeGrafter"/>
</dbReference>
<dbReference type="STRING" id="1365824.V5ESI8"/>
<dbReference type="GO" id="GO:0004801">
    <property type="term" value="F:transaldolase activity"/>
    <property type="evidence" value="ECO:0007669"/>
    <property type="project" value="TreeGrafter"/>
</dbReference>
<evidence type="ECO:0000256" key="1">
    <source>
        <dbReference type="ARBA" id="ARBA00023270"/>
    </source>
</evidence>
<dbReference type="OrthoDB" id="1711136at2759"/>
<dbReference type="Pfam" id="PF00923">
    <property type="entry name" value="TAL_FSA"/>
    <property type="match status" value="1"/>
</dbReference>
<dbReference type="Proteomes" id="UP000019377">
    <property type="component" value="Unassembled WGS sequence"/>
</dbReference>
<gene>
    <name evidence="2" type="ORF">PSEUBRA_SCAF7g04416</name>
</gene>
<evidence type="ECO:0000313" key="3">
    <source>
        <dbReference type="Proteomes" id="UP000019377"/>
    </source>
</evidence>
<dbReference type="SUPFAM" id="SSF51569">
    <property type="entry name" value="Aldolase"/>
    <property type="match status" value="1"/>
</dbReference>
<dbReference type="AlphaFoldDB" id="V5ESI8"/>
<accession>V5ESI8</accession>
<keyword evidence="1" id="KW-0704">Schiff base</keyword>
<dbReference type="GO" id="GO:0005975">
    <property type="term" value="P:carbohydrate metabolic process"/>
    <property type="evidence" value="ECO:0007669"/>
    <property type="project" value="InterPro"/>
</dbReference>
<sequence length="406" mass="44058">MTPPTATSVAVPADSTIGVAAKISKIANKDVQPKVSGLIKAETTFHVDVDSMDPKVALSLIEAGVRPHDQTSNQILVGDGIIDPDNQEMLHKTISEVGSQGWEAVYDRMSVLLCKRNIGNISNRVLLQTSPSDAYDTAKIVDHARRYAAEFERAGINKDRFCIKIPATGPGMNAGPILLKEGIRTLGTSLFSVPQAIASSQAGCLYISPYFNEVKAHDPATGLFPNVRSPATQHPMSPRMVQIYNVYKQLAETTGKPQPLIKGASNITAGEVLDMAKMGVHHVTILQPVLKQLSELSVESSSQQGDKDEQALDFETGKFDESKPFSRELIAEMQALEKSDPLSPTKAPLDWGAHIDYLANQGEELEKAIEADPQTKRRLDDALNLFIDAEHRARDAILAAMKTVGV</sequence>
<name>V5ESI8_KALBG</name>
<dbReference type="OMA" id="PIKPHDQ"/>
<organism evidence="2 3">
    <name type="scientific">Kalmanozyma brasiliensis (strain GHG001)</name>
    <name type="common">Yeast</name>
    <name type="synonym">Pseudozyma brasiliensis</name>
    <dbReference type="NCBI Taxonomy" id="1365824"/>
    <lineage>
        <taxon>Eukaryota</taxon>
        <taxon>Fungi</taxon>
        <taxon>Dikarya</taxon>
        <taxon>Basidiomycota</taxon>
        <taxon>Ustilaginomycotina</taxon>
        <taxon>Ustilaginomycetes</taxon>
        <taxon>Ustilaginales</taxon>
        <taxon>Ustilaginaceae</taxon>
        <taxon>Kalmanozyma</taxon>
    </lineage>
</organism>
<reference evidence="3" key="1">
    <citation type="journal article" date="2013" name="Genome Announc.">
        <title>Draft genome sequence of Pseudozyma brasiliensis sp. nov. strain GHG001, a high producer of endo-1,4-xylanase isolated from an insect pest of sugarcane.</title>
        <authorList>
            <person name="Oliveira J.V.D.C."/>
            <person name="dos Santos R.A.C."/>
            <person name="Borges T.A."/>
            <person name="Riano-Pachon D.M."/>
            <person name="Goldman G.H."/>
        </authorList>
    </citation>
    <scope>NUCLEOTIDE SEQUENCE [LARGE SCALE GENOMIC DNA]</scope>
    <source>
        <strain evidence="3">GHG001</strain>
    </source>
</reference>
<keyword evidence="3" id="KW-1185">Reference proteome</keyword>
<dbReference type="EMBL" id="KI545893">
    <property type="protein sequence ID" value="EST04884.1"/>
    <property type="molecule type" value="Genomic_DNA"/>
</dbReference>
<proteinExistence type="predicted"/>
<dbReference type="InterPro" id="IPR001585">
    <property type="entry name" value="TAL/FSA"/>
</dbReference>
<dbReference type="InterPro" id="IPR013785">
    <property type="entry name" value="Aldolase_TIM"/>
</dbReference>
<dbReference type="PANTHER" id="PTHR10683">
    <property type="entry name" value="TRANSALDOLASE"/>
    <property type="match status" value="1"/>
</dbReference>
<dbReference type="RefSeq" id="XP_016289873.1">
    <property type="nucleotide sequence ID" value="XM_016439088.1"/>
</dbReference>